<dbReference type="Proteomes" id="UP001337655">
    <property type="component" value="Unassembled WGS sequence"/>
</dbReference>
<feature type="domain" description="WSC" evidence="3">
    <location>
        <begin position="518"/>
        <end position="609"/>
    </location>
</feature>
<dbReference type="SUPFAM" id="SSF53474">
    <property type="entry name" value="alpha/beta-Hydrolases"/>
    <property type="match status" value="1"/>
</dbReference>
<feature type="chain" id="PRO_5043407040" description="WSC domain-containing protein" evidence="2">
    <location>
        <begin position="24"/>
        <end position="1197"/>
    </location>
</feature>
<accession>A0AAV9NUM2</accession>
<dbReference type="EMBL" id="JAVRRT010000028">
    <property type="protein sequence ID" value="KAK5163135.1"/>
    <property type="molecule type" value="Genomic_DNA"/>
</dbReference>
<feature type="domain" description="WSC" evidence="3">
    <location>
        <begin position="410"/>
        <end position="502"/>
    </location>
</feature>
<comment type="caution">
    <text evidence="4">The sequence shown here is derived from an EMBL/GenBank/DDBJ whole genome shotgun (WGS) entry which is preliminary data.</text>
</comment>
<name>A0AAV9NUM2_9PEZI</name>
<evidence type="ECO:0000256" key="1">
    <source>
        <dbReference type="SAM" id="MobiDB-lite"/>
    </source>
</evidence>
<feature type="domain" description="WSC" evidence="3">
    <location>
        <begin position="1090"/>
        <end position="1193"/>
    </location>
</feature>
<dbReference type="Pfam" id="PF01822">
    <property type="entry name" value="WSC"/>
    <property type="match status" value="4"/>
</dbReference>
<dbReference type="Gene3D" id="3.40.50.1820">
    <property type="entry name" value="alpha/beta hydrolase"/>
    <property type="match status" value="1"/>
</dbReference>
<gene>
    <name evidence="4" type="ORF">LTR77_010919</name>
</gene>
<reference evidence="4 5" key="1">
    <citation type="submission" date="2023-08" db="EMBL/GenBank/DDBJ databases">
        <title>Black Yeasts Isolated from many extreme environments.</title>
        <authorList>
            <person name="Coleine C."/>
            <person name="Stajich J.E."/>
            <person name="Selbmann L."/>
        </authorList>
    </citation>
    <scope>NUCLEOTIDE SEQUENCE [LARGE SCALE GENOMIC DNA]</scope>
    <source>
        <strain evidence="4 5">CCFEE 5935</strain>
    </source>
</reference>
<dbReference type="RefSeq" id="XP_064653683.1">
    <property type="nucleotide sequence ID" value="XM_064808135.1"/>
</dbReference>
<dbReference type="InterPro" id="IPR002889">
    <property type="entry name" value="WSC_carb-bd"/>
</dbReference>
<dbReference type="InterPro" id="IPR029058">
    <property type="entry name" value="AB_hydrolase_fold"/>
</dbReference>
<keyword evidence="2" id="KW-0732">Signal</keyword>
<evidence type="ECO:0000313" key="4">
    <source>
        <dbReference type="EMBL" id="KAK5163135.1"/>
    </source>
</evidence>
<evidence type="ECO:0000256" key="2">
    <source>
        <dbReference type="SAM" id="SignalP"/>
    </source>
</evidence>
<dbReference type="Gene3D" id="3.50.4.10">
    <property type="entry name" value="Hepatocyte Growth Factor"/>
    <property type="match status" value="1"/>
</dbReference>
<organism evidence="4 5">
    <name type="scientific">Saxophila tyrrhenica</name>
    <dbReference type="NCBI Taxonomy" id="1690608"/>
    <lineage>
        <taxon>Eukaryota</taxon>
        <taxon>Fungi</taxon>
        <taxon>Dikarya</taxon>
        <taxon>Ascomycota</taxon>
        <taxon>Pezizomycotina</taxon>
        <taxon>Dothideomycetes</taxon>
        <taxon>Dothideomycetidae</taxon>
        <taxon>Mycosphaerellales</taxon>
        <taxon>Extremaceae</taxon>
        <taxon>Saxophila</taxon>
    </lineage>
</organism>
<keyword evidence="5" id="KW-1185">Reference proteome</keyword>
<dbReference type="SMART" id="SM00321">
    <property type="entry name" value="WSC"/>
    <property type="match status" value="4"/>
</dbReference>
<sequence>MPAPLRLIMLPLLLFSLFQATGAQQYVGDTIPNSLPTVPGSEITFFKVKDPAGKNNNLTLINYYSRQLNGQCIVESQIQRAVVIIHGLNQDPATYESNMLSALSQISDRNVNRSSVAVMAPFFANGDDKTVGYPWTNGLSPGRGSTSNCLVWKASQWSAGGNNQYPYTSTNTSSYTVLDQIIQYFDNAAFFPNMKQIVIAGHSLGAQTVQRYAAIGQPGNTRSPVTYWIANPNSYVWLSTSRPLSTAGCPIYDNYREGFTNFTQYPMTYGVSLVNSGRANILANFNSKAIAYGRGTQDLGDDASTCAPGTAGANRNERFFNFIAAFPPSCSDPAGRNCDTIDFVNVGHDAGQMMASPAGQARLFTDNFYGNGSRSYDFGYPRQTTGDDPYPNPALKDTASSINNATYAGNMTYWGCWSDQNPRSLPNLSYNTNTNTIEGCTSACAQGGNTIAGLEFGTQCFCGSALGYKATEVVESSCATACPGNSSEVCGGLNRLSLFSNGRPVVQPQPGAPETVNGDFYVGCYTEASSGRALSGKSTSGSFMSLEYCASFCGDFKYLGTEYANECYCGNSLAVGASITDDNECSMTCANNPTEFCGAGNRLTVYQNTTCVPPTTTNTGGTSGSTPTSGGSSASGPFCPASNNTVVASGSKNFTVECGIDHFGGDLTSLSVNSFQTCIDACAQNSQCVDVSLSGSACYLKSSLGSGGANAAIWGAKLMILAATSTFTSTTSTSTGTGRTLATLHTTTGGTATMSTNTSPSTPTPIQVKCPDANSTTYTAANGENFLIECGIDHAGGDMSSKGFNSFADCIDLCATTAGCVDVSFLGATCYLKSTLGAPVKNVVWGAKLVLSTSTSTSTSTTSSTSSTSSTSTAATSPTATLTPTIPSTTSSSTTYTSSTSTSGTSTSTSTSSTSTSTSSTLTSSTSSATSTSTSSTSTSSTFTSTTSTATSTSTSSTSTSTSSTSTISTSTTTTPPTSTALPSGFTPLGCFIDNNPSRALSNSNGTSSKQTPQQCALACRAKGYAYSGTEYASECWCGNSEPTTQAPATACSMKCSGDPTQLCGAGNRLSVVLDTTFKQTFFAEPSYKTWNLMGCYVDSTSARVLESGVSLAAFGGGSNATIGNCMDACAAKGYSYCGEEYYSECYGGGTAPGVGSLASGVDALAAGCGFPCKGNSSQACGGSNRILVYVNNGTGV</sequence>
<protein>
    <recommendedName>
        <fullName evidence="3">WSC domain-containing protein</fullName>
    </recommendedName>
</protein>
<feature type="signal peptide" evidence="2">
    <location>
        <begin position="1"/>
        <end position="23"/>
    </location>
</feature>
<dbReference type="PANTHER" id="PTHR35560:SF3">
    <property type="entry name" value="PEPTIDASE S9 PROLYL OLIGOPEPTIDASE CATALYTIC DOMAIN-CONTAINING PROTEIN"/>
    <property type="match status" value="1"/>
</dbReference>
<evidence type="ECO:0000313" key="5">
    <source>
        <dbReference type="Proteomes" id="UP001337655"/>
    </source>
</evidence>
<proteinExistence type="predicted"/>
<dbReference type="PROSITE" id="PS51212">
    <property type="entry name" value="WSC"/>
    <property type="match status" value="4"/>
</dbReference>
<dbReference type="PANTHER" id="PTHR35560">
    <property type="entry name" value="BLL0132 PROTEIN"/>
    <property type="match status" value="1"/>
</dbReference>
<dbReference type="GeneID" id="89932243"/>
<feature type="region of interest" description="Disordered" evidence="1">
    <location>
        <begin position="855"/>
        <end position="983"/>
    </location>
</feature>
<dbReference type="AlphaFoldDB" id="A0AAV9NUM2"/>
<feature type="domain" description="WSC" evidence="3">
    <location>
        <begin position="985"/>
        <end position="1076"/>
    </location>
</feature>
<evidence type="ECO:0000259" key="3">
    <source>
        <dbReference type="PROSITE" id="PS51212"/>
    </source>
</evidence>